<protein>
    <submittedName>
        <fullName evidence="2">Uncharacterized protein</fullName>
    </submittedName>
</protein>
<evidence type="ECO:0000313" key="3">
    <source>
        <dbReference type="Proteomes" id="UP000011717"/>
    </source>
</evidence>
<feature type="compositionally biased region" description="Basic and acidic residues" evidence="1">
    <location>
        <begin position="10"/>
        <end position="29"/>
    </location>
</feature>
<feature type="compositionally biased region" description="Basic and acidic residues" evidence="1">
    <location>
        <begin position="65"/>
        <end position="99"/>
    </location>
</feature>
<dbReference type="EMBL" id="AMRV01000016">
    <property type="protein sequence ID" value="EMD81760.1"/>
    <property type="molecule type" value="Genomic_DNA"/>
</dbReference>
<keyword evidence="3" id="KW-1185">Reference proteome</keyword>
<gene>
    <name evidence="2" type="ORF">C725_2863</name>
</gene>
<accession>M2S8R0</accession>
<proteinExistence type="predicted"/>
<name>M2S8R0_9SPHN</name>
<reference evidence="2 3" key="1">
    <citation type="journal article" date="2013" name="Genome Announc.">
        <title>Draft Genome Sequence of Strain JLT2015T, Belonging to the Family Sphingomonadaceae of the Alphaproteobacteria.</title>
        <authorList>
            <person name="Tang K."/>
            <person name="Liu K."/>
            <person name="Li S."/>
            <person name="Jiao N."/>
        </authorList>
    </citation>
    <scope>NUCLEOTIDE SEQUENCE [LARGE SCALE GENOMIC DNA]</scope>
    <source>
        <strain evidence="2 3">JLT2015</strain>
    </source>
</reference>
<evidence type="ECO:0000313" key="2">
    <source>
        <dbReference type="EMBL" id="EMD81760.1"/>
    </source>
</evidence>
<organism evidence="2 3">
    <name type="scientific">Pacificimonas flava</name>
    <dbReference type="NCBI Taxonomy" id="1234595"/>
    <lineage>
        <taxon>Bacteria</taxon>
        <taxon>Pseudomonadati</taxon>
        <taxon>Pseudomonadota</taxon>
        <taxon>Alphaproteobacteria</taxon>
        <taxon>Sphingomonadales</taxon>
        <taxon>Sphingosinicellaceae</taxon>
        <taxon>Pacificimonas</taxon>
    </lineage>
</organism>
<evidence type="ECO:0000256" key="1">
    <source>
        <dbReference type="SAM" id="MobiDB-lite"/>
    </source>
</evidence>
<sequence length="157" mass="17594">MRSAGSGAETAREPKSGRRNRDPHRDRYQADFGSGHQRHDCTIGPPPFGTDSQHFDHGSNGQADSQEHDQTRDRPVYEPRRFTTADRGAEISGHHDPGIAERRQAAATCCLGRRQTSRLVERKLKHLPGECDKNSEDGDPECGMRTAPFAFKSWRLT</sequence>
<dbReference type="AlphaFoldDB" id="M2S8R0"/>
<comment type="caution">
    <text evidence="2">The sequence shown here is derived from an EMBL/GenBank/DDBJ whole genome shotgun (WGS) entry which is preliminary data.</text>
</comment>
<dbReference type="Proteomes" id="UP000011717">
    <property type="component" value="Unassembled WGS sequence"/>
</dbReference>
<feature type="region of interest" description="Disordered" evidence="1">
    <location>
        <begin position="1"/>
        <end position="99"/>
    </location>
</feature>